<dbReference type="GO" id="GO:0008569">
    <property type="term" value="F:minus-end-directed microtubule motor activity"/>
    <property type="evidence" value="ECO:0007669"/>
    <property type="project" value="TreeGrafter"/>
</dbReference>
<keyword evidence="4" id="KW-1185">Reference proteome</keyword>
<dbReference type="OrthoDB" id="5593012at2759"/>
<dbReference type="EMBL" id="OU898281">
    <property type="protein sequence ID" value="CAG9836481.1"/>
    <property type="molecule type" value="Genomic_DNA"/>
</dbReference>
<dbReference type="InterPro" id="IPR035699">
    <property type="entry name" value="AAA_6"/>
</dbReference>
<evidence type="ECO:0000256" key="1">
    <source>
        <dbReference type="SAM" id="MobiDB-lite"/>
    </source>
</evidence>
<feature type="compositionally biased region" description="Basic and acidic residues" evidence="1">
    <location>
        <begin position="84"/>
        <end position="102"/>
    </location>
</feature>
<reference evidence="3" key="1">
    <citation type="submission" date="2022-01" db="EMBL/GenBank/DDBJ databases">
        <authorList>
            <person name="King R."/>
        </authorList>
    </citation>
    <scope>NUCLEOTIDE SEQUENCE</scope>
</reference>
<accession>A0A9N9T8F8</accession>
<gene>
    <name evidence="3" type="ORF">DIABBA_LOCUS9567</name>
</gene>
<dbReference type="InterPro" id="IPR026983">
    <property type="entry name" value="DHC"/>
</dbReference>
<protein>
    <recommendedName>
        <fullName evidence="2">Dynein heavy chain hydrolytic ATP-binding dynein motor region domain-containing protein</fullName>
    </recommendedName>
</protein>
<sequence>MIVMKIENAQTFQWQSQLGHKWNGTREDCFANICDATFRYSYEYLENTPRLVITPLTDSCYITLLHFTMGRVPARPAGTGKTKTTKDLEKTLGKDGLRGELF</sequence>
<dbReference type="GO" id="GO:0005524">
    <property type="term" value="F:ATP binding"/>
    <property type="evidence" value="ECO:0007669"/>
    <property type="project" value="InterPro"/>
</dbReference>
<name>A0A9N9T8F8_DIABA</name>
<evidence type="ECO:0000313" key="4">
    <source>
        <dbReference type="Proteomes" id="UP001153709"/>
    </source>
</evidence>
<proteinExistence type="predicted"/>
<feature type="region of interest" description="Disordered" evidence="1">
    <location>
        <begin position="76"/>
        <end position="102"/>
    </location>
</feature>
<dbReference type="GO" id="GO:0060294">
    <property type="term" value="P:cilium movement involved in cell motility"/>
    <property type="evidence" value="ECO:0007669"/>
    <property type="project" value="TreeGrafter"/>
</dbReference>
<dbReference type="GO" id="GO:0030286">
    <property type="term" value="C:dynein complex"/>
    <property type="evidence" value="ECO:0007669"/>
    <property type="project" value="InterPro"/>
</dbReference>
<dbReference type="AlphaFoldDB" id="A0A9N9T8F8"/>
<dbReference type="Pfam" id="PF12774">
    <property type="entry name" value="AAA_6"/>
    <property type="match status" value="1"/>
</dbReference>
<dbReference type="PANTHER" id="PTHR10676">
    <property type="entry name" value="DYNEIN HEAVY CHAIN FAMILY PROTEIN"/>
    <property type="match status" value="1"/>
</dbReference>
<dbReference type="Gene3D" id="1.20.58.1120">
    <property type="match status" value="1"/>
</dbReference>
<dbReference type="PANTHER" id="PTHR10676:SF36">
    <property type="entry name" value="DYNEIN HEAVY CHAIN AT 93AB, ISOFORM C"/>
    <property type="match status" value="1"/>
</dbReference>
<dbReference type="GO" id="GO:0051959">
    <property type="term" value="F:dynein light intermediate chain binding"/>
    <property type="evidence" value="ECO:0007669"/>
    <property type="project" value="InterPro"/>
</dbReference>
<dbReference type="GO" id="GO:0097729">
    <property type="term" value="C:9+2 motile cilium"/>
    <property type="evidence" value="ECO:0007669"/>
    <property type="project" value="TreeGrafter"/>
</dbReference>
<dbReference type="GO" id="GO:0045505">
    <property type="term" value="F:dynein intermediate chain binding"/>
    <property type="evidence" value="ECO:0007669"/>
    <property type="project" value="InterPro"/>
</dbReference>
<feature type="domain" description="Dynein heavy chain hydrolytic ATP-binding dynein motor region" evidence="2">
    <location>
        <begin position="40"/>
        <end position="94"/>
    </location>
</feature>
<evidence type="ECO:0000313" key="3">
    <source>
        <dbReference type="EMBL" id="CAG9836481.1"/>
    </source>
</evidence>
<dbReference type="Proteomes" id="UP001153709">
    <property type="component" value="Chromosome 6"/>
</dbReference>
<dbReference type="InterPro" id="IPR027417">
    <property type="entry name" value="P-loop_NTPase"/>
</dbReference>
<dbReference type="Gene3D" id="3.40.50.300">
    <property type="entry name" value="P-loop containing nucleotide triphosphate hydrolases"/>
    <property type="match status" value="1"/>
</dbReference>
<evidence type="ECO:0000259" key="2">
    <source>
        <dbReference type="Pfam" id="PF12774"/>
    </source>
</evidence>
<dbReference type="GO" id="GO:0005930">
    <property type="term" value="C:axoneme"/>
    <property type="evidence" value="ECO:0007669"/>
    <property type="project" value="TreeGrafter"/>
</dbReference>
<organism evidence="3 4">
    <name type="scientific">Diabrotica balteata</name>
    <name type="common">Banded cucumber beetle</name>
    <dbReference type="NCBI Taxonomy" id="107213"/>
    <lineage>
        <taxon>Eukaryota</taxon>
        <taxon>Metazoa</taxon>
        <taxon>Ecdysozoa</taxon>
        <taxon>Arthropoda</taxon>
        <taxon>Hexapoda</taxon>
        <taxon>Insecta</taxon>
        <taxon>Pterygota</taxon>
        <taxon>Neoptera</taxon>
        <taxon>Endopterygota</taxon>
        <taxon>Coleoptera</taxon>
        <taxon>Polyphaga</taxon>
        <taxon>Cucujiformia</taxon>
        <taxon>Chrysomeloidea</taxon>
        <taxon>Chrysomelidae</taxon>
        <taxon>Galerucinae</taxon>
        <taxon>Diabroticina</taxon>
        <taxon>Diabroticites</taxon>
        <taxon>Diabrotica</taxon>
    </lineage>
</organism>